<sequence length="230" mass="27768">MFQTLKKKFEAKQAVWAAETQRRIREYAEQERKASLEKMEKEQMLQRILNEEVNKYLRTVHPTFLLKPEAYKALLNMLHARSEGLMSLSITMTKEMRKVYSFYHNELEIFLKLLEKKGFKLEGKEDLFLTTFLNTLRENNYKKCLEHYGDFVPEGSSILEAFERYFDVVDDHLKYESGNVDFFATYLNRKEIADFTWTKSRLKRKLKHYESVNKDRFKMKQLERRLENIS</sequence>
<keyword evidence="2" id="KW-1185">Reference proteome</keyword>
<dbReference type="EMBL" id="JAHQCR010000030">
    <property type="protein sequence ID" value="MBU9721053.1"/>
    <property type="molecule type" value="Genomic_DNA"/>
</dbReference>
<comment type="caution">
    <text evidence="1">The sequence shown here is derived from an EMBL/GenBank/DDBJ whole genome shotgun (WGS) entry which is preliminary data.</text>
</comment>
<accession>A0ABS6JRD6</accession>
<evidence type="ECO:0000313" key="1">
    <source>
        <dbReference type="EMBL" id="MBU9721053.1"/>
    </source>
</evidence>
<reference evidence="1 2" key="1">
    <citation type="submission" date="2021-06" db="EMBL/GenBank/DDBJ databases">
        <title>Bacillus sp. RD4P76, an endophyte from a halophyte.</title>
        <authorList>
            <person name="Sun J.-Q."/>
        </authorList>
    </citation>
    <scope>NUCLEOTIDE SEQUENCE [LARGE SCALE GENOMIC DNA]</scope>
    <source>
        <strain evidence="1 2">JCM 17098</strain>
    </source>
</reference>
<name>A0ABS6JRD6_9BACI</name>
<organism evidence="1 2">
    <name type="scientific">Evansella alkalicola</name>
    <dbReference type="NCBI Taxonomy" id="745819"/>
    <lineage>
        <taxon>Bacteria</taxon>
        <taxon>Bacillati</taxon>
        <taxon>Bacillota</taxon>
        <taxon>Bacilli</taxon>
        <taxon>Bacillales</taxon>
        <taxon>Bacillaceae</taxon>
        <taxon>Evansella</taxon>
    </lineage>
</organism>
<gene>
    <name evidence="1" type="ORF">KS407_06295</name>
</gene>
<evidence type="ECO:0000313" key="2">
    <source>
        <dbReference type="Proteomes" id="UP000790580"/>
    </source>
</evidence>
<proteinExistence type="predicted"/>
<protein>
    <submittedName>
        <fullName evidence="1">Uncharacterized protein</fullName>
    </submittedName>
</protein>
<dbReference type="RefSeq" id="WP_088076275.1">
    <property type="nucleotide sequence ID" value="NZ_JAHQCR010000030.1"/>
</dbReference>
<dbReference type="Proteomes" id="UP000790580">
    <property type="component" value="Unassembled WGS sequence"/>
</dbReference>